<dbReference type="PANTHER" id="PTHR43359">
    <property type="entry name" value="FORMATE HYDROGENLYASE SUBUNIT 4"/>
    <property type="match status" value="1"/>
</dbReference>
<reference evidence="6 7" key="1">
    <citation type="submission" date="2018-06" db="EMBL/GenBank/DDBJ databases">
        <title>Draft genome sequence of hyperthermophilic methanogen Methanothermobacter tenebrarum sp. MCM-B 1447.</title>
        <authorList>
            <person name="Pore S.D."/>
            <person name="Dagar S."/>
            <person name="Dhakephalkar P.K."/>
        </authorList>
    </citation>
    <scope>NUCLEOTIDE SEQUENCE [LARGE SCALE GENOMIC DNA]</scope>
    <source>
        <strain evidence="6 7">MCM B 1447</strain>
    </source>
</reference>
<keyword evidence="3 5" id="KW-1133">Transmembrane helix</keyword>
<organism evidence="6 7">
    <name type="scientific">Methanothermobacter tenebrarum</name>
    <dbReference type="NCBI Taxonomy" id="680118"/>
    <lineage>
        <taxon>Archaea</taxon>
        <taxon>Methanobacteriati</taxon>
        <taxon>Methanobacteriota</taxon>
        <taxon>Methanomada group</taxon>
        <taxon>Methanobacteria</taxon>
        <taxon>Methanobacteriales</taxon>
        <taxon>Methanobacteriaceae</taxon>
        <taxon>Methanothermobacter</taxon>
    </lineage>
</organism>
<keyword evidence="7" id="KW-1185">Reference proteome</keyword>
<evidence type="ECO:0000256" key="5">
    <source>
        <dbReference type="SAM" id="Phobius"/>
    </source>
</evidence>
<proteinExistence type="predicted"/>
<evidence type="ECO:0000256" key="4">
    <source>
        <dbReference type="ARBA" id="ARBA00023136"/>
    </source>
</evidence>
<feature type="transmembrane region" description="Helical" evidence="5">
    <location>
        <begin position="129"/>
        <end position="148"/>
    </location>
</feature>
<feature type="transmembrane region" description="Helical" evidence="5">
    <location>
        <begin position="270"/>
        <end position="289"/>
    </location>
</feature>
<dbReference type="PANTHER" id="PTHR43359:SF1">
    <property type="entry name" value="FORMATE HYDROGENLYASE SUBUNIT 4-RELATED"/>
    <property type="match status" value="1"/>
</dbReference>
<keyword evidence="6" id="KW-0830">Ubiquinone</keyword>
<feature type="transmembrane region" description="Helical" evidence="5">
    <location>
        <begin position="12"/>
        <end position="29"/>
    </location>
</feature>
<evidence type="ECO:0000256" key="2">
    <source>
        <dbReference type="ARBA" id="ARBA00022692"/>
    </source>
</evidence>
<dbReference type="OrthoDB" id="15253at2157"/>
<evidence type="ECO:0000313" key="6">
    <source>
        <dbReference type="EMBL" id="RAO79100.1"/>
    </source>
</evidence>
<evidence type="ECO:0000256" key="1">
    <source>
        <dbReference type="ARBA" id="ARBA00004141"/>
    </source>
</evidence>
<feature type="transmembrane region" description="Helical" evidence="5">
    <location>
        <begin position="221"/>
        <end position="240"/>
    </location>
</feature>
<dbReference type="EMBL" id="QLOE01000004">
    <property type="protein sequence ID" value="RAO79100.1"/>
    <property type="molecule type" value="Genomic_DNA"/>
</dbReference>
<dbReference type="GO" id="GO:0005886">
    <property type="term" value="C:plasma membrane"/>
    <property type="evidence" value="ECO:0007669"/>
    <property type="project" value="TreeGrafter"/>
</dbReference>
<comment type="subcellular location">
    <subcellularLocation>
        <location evidence="1">Membrane</location>
        <topology evidence="1">Multi-pass membrane protein</topology>
    </subcellularLocation>
</comment>
<accession>A0A328PBL8</accession>
<evidence type="ECO:0000256" key="3">
    <source>
        <dbReference type="ARBA" id="ARBA00022989"/>
    </source>
</evidence>
<gene>
    <name evidence="6" type="ORF">DPC56_04025</name>
</gene>
<dbReference type="Proteomes" id="UP000249782">
    <property type="component" value="Unassembled WGS sequence"/>
</dbReference>
<dbReference type="InterPro" id="IPR052561">
    <property type="entry name" value="ComplexI_Subunit1"/>
</dbReference>
<feature type="transmembrane region" description="Helical" evidence="5">
    <location>
        <begin position="70"/>
        <end position="92"/>
    </location>
</feature>
<dbReference type="RefSeq" id="WP_112093788.1">
    <property type="nucleotide sequence ID" value="NZ_QLOE01000004.1"/>
</dbReference>
<sequence>MAYLSTVNLPYMLLEIITAFIIGGLLLGLQRKVIARIQGRPGPPIIQHLLHTFKFYIKELSIPRTSSMPLYVAIVMALDGLWVLALIIGPILHGPLGIVILCYAIHKVSEHGIGLASGSPYTKMGSCRAVLSATAEMPLIAVMALVYFKTHTLILSDIINYQIIHGPLIMQLPLCALAVFILLVSKAPYSPFGIVWGKDIVSGYKTEHFGVIRGVLMMGEILGYFVLLWCFLTLFLGGIINTSLDYIIGMTIITIVLGFIVALTPMVAPYHSVMIQWIFAVLALVNAVLV</sequence>
<dbReference type="Pfam" id="PF00146">
    <property type="entry name" value="NADHdh"/>
    <property type="match status" value="1"/>
</dbReference>
<comment type="caution">
    <text evidence="6">The sequence shown here is derived from an EMBL/GenBank/DDBJ whole genome shotgun (WGS) entry which is preliminary data.</text>
</comment>
<feature type="transmembrane region" description="Helical" evidence="5">
    <location>
        <begin position="168"/>
        <end position="185"/>
    </location>
</feature>
<feature type="transmembrane region" description="Helical" evidence="5">
    <location>
        <begin position="246"/>
        <end position="263"/>
    </location>
</feature>
<keyword evidence="4 5" id="KW-0472">Membrane</keyword>
<keyword evidence="2 5" id="KW-0812">Transmembrane</keyword>
<dbReference type="InterPro" id="IPR001694">
    <property type="entry name" value="NADH_UbQ_OxRdtase_su1/FPO"/>
</dbReference>
<evidence type="ECO:0000313" key="7">
    <source>
        <dbReference type="Proteomes" id="UP000249782"/>
    </source>
</evidence>
<protein>
    <submittedName>
        <fullName evidence="6">NADH-ubiquinone oxidoreductase</fullName>
    </submittedName>
</protein>
<name>A0A328PBL8_9EURY</name>
<dbReference type="AlphaFoldDB" id="A0A328PBL8"/>